<dbReference type="EMBL" id="AHKH01000001">
    <property type="protein sequence ID" value="EHQ64371.1"/>
    <property type="molecule type" value="Genomic_DNA"/>
</dbReference>
<evidence type="ECO:0000313" key="2">
    <source>
        <dbReference type="Proteomes" id="UP000003900"/>
    </source>
</evidence>
<sequence>MIIITLIFAMQKHLLISQINLHHTSLRTTLTKLYNNLIYIMIRKVSLLSYLMEDTLQNQLILYKKLQFNRVEIKQRSSFIIV</sequence>
<dbReference type="Proteomes" id="UP000003900">
    <property type="component" value="Unassembled WGS sequence"/>
</dbReference>
<comment type="caution">
    <text evidence="1">The sequence shown here is derived from an EMBL/GenBank/DDBJ whole genome shotgun (WGS) entry which is preliminary data.</text>
</comment>
<name>H3S9C3_9BACL</name>
<proteinExistence type="predicted"/>
<organism evidence="1 2">
    <name type="scientific">Paenibacillus dendritiformis C454</name>
    <dbReference type="NCBI Taxonomy" id="1131935"/>
    <lineage>
        <taxon>Bacteria</taxon>
        <taxon>Bacillati</taxon>
        <taxon>Bacillota</taxon>
        <taxon>Bacilli</taxon>
        <taxon>Bacillales</taxon>
        <taxon>Paenibacillaceae</taxon>
        <taxon>Paenibacillus</taxon>
    </lineage>
</organism>
<protein>
    <submittedName>
        <fullName evidence="1">Uncharacterized protein</fullName>
    </submittedName>
</protein>
<reference evidence="1 2" key="1">
    <citation type="journal article" date="2012" name="J. Bacteriol.">
        <title>Genome Sequence of the Pattern-Forming Social Bacterium Paenibacillus dendritiformis C454 Chiral Morphotype.</title>
        <authorList>
            <person name="Sirota-Madi A."/>
            <person name="Olender T."/>
            <person name="Helman Y."/>
            <person name="Brainis I."/>
            <person name="Finkelshtein A."/>
            <person name="Roth D."/>
            <person name="Hagai E."/>
            <person name="Leshkowitz D."/>
            <person name="Brodsky L."/>
            <person name="Galatenko V."/>
            <person name="Nikolaev V."/>
            <person name="Gutnick D.L."/>
            <person name="Lancet D."/>
            <person name="Ben-Jacob E."/>
        </authorList>
    </citation>
    <scope>NUCLEOTIDE SEQUENCE [LARGE SCALE GENOMIC DNA]</scope>
    <source>
        <strain evidence="1 2">C454</strain>
    </source>
</reference>
<keyword evidence="2" id="KW-1185">Reference proteome</keyword>
<accession>H3S9C3</accession>
<dbReference type="AlphaFoldDB" id="H3S9C3"/>
<evidence type="ECO:0000313" key="1">
    <source>
        <dbReference type="EMBL" id="EHQ64371.1"/>
    </source>
</evidence>
<gene>
    <name evidence="1" type="ORF">PDENDC454_00615</name>
</gene>